<evidence type="ECO:0000256" key="5">
    <source>
        <dbReference type="ARBA" id="ARBA00022692"/>
    </source>
</evidence>
<dbReference type="PROSITE" id="PS50850">
    <property type="entry name" value="MFS"/>
    <property type="match status" value="1"/>
</dbReference>
<feature type="transmembrane region" description="Helical" evidence="8">
    <location>
        <begin position="104"/>
        <end position="125"/>
    </location>
</feature>
<dbReference type="InterPro" id="IPR020846">
    <property type="entry name" value="MFS_dom"/>
</dbReference>
<keyword evidence="7 8" id="KW-0472">Membrane</keyword>
<evidence type="ECO:0000256" key="3">
    <source>
        <dbReference type="ARBA" id="ARBA00022448"/>
    </source>
</evidence>
<dbReference type="PANTHER" id="PTHR23502:SF132">
    <property type="entry name" value="POLYAMINE TRANSPORTER 2-RELATED"/>
    <property type="match status" value="1"/>
</dbReference>
<feature type="transmembrane region" description="Helical" evidence="8">
    <location>
        <begin position="167"/>
        <end position="187"/>
    </location>
</feature>
<dbReference type="PROSITE" id="PS00216">
    <property type="entry name" value="SUGAR_TRANSPORT_1"/>
    <property type="match status" value="1"/>
</dbReference>
<feature type="domain" description="Major facilitator superfamily (MFS) profile" evidence="9">
    <location>
        <begin position="13"/>
        <end position="398"/>
    </location>
</feature>
<sequence length="404" mass="41229">MTTAKPVMSVRRSILVLGLLEAFGPLSMDLYMPQLPQLAASLGTSDALAQATMSVCMIGLGVGQLIAGPLSDRFGRRRPLLIGVALFALFSLACVFAPTIEVLIAARLAQGLAGSAGIVICLAVARDLYQGAELSRMLSLLALVSASAPIVAPVIGGQLALIMDWRGIFGVLTGIGALLFVLAATSLRETLPPERRHSGGMLRTTGRHLRELARDRVFVTLLVAAAAGGVAFFTYLSQSSFVLQNEYGLSPQLFSLVFAANALANMIGSQVSRVAVRRLGPVRMYLSGQTATAAAASLFVVAALAGLPVAAVVGALAFFLFSIGVGGPNGTTLALGAHAERAGTASAALGTLQFTVGPIVAPLAALGGSNAIAMSLTMAAGACLAAALAWLVVRPLVARAGLAP</sequence>
<evidence type="ECO:0000256" key="6">
    <source>
        <dbReference type="ARBA" id="ARBA00022989"/>
    </source>
</evidence>
<dbReference type="InterPro" id="IPR005829">
    <property type="entry name" value="Sugar_transporter_CS"/>
</dbReference>
<dbReference type="InterPro" id="IPR004812">
    <property type="entry name" value="Efflux_drug-R_Bcr/CmlA"/>
</dbReference>
<feature type="transmembrane region" description="Helical" evidence="8">
    <location>
        <begin position="371"/>
        <end position="393"/>
    </location>
</feature>
<keyword evidence="11" id="KW-1185">Reference proteome</keyword>
<evidence type="ECO:0000313" key="11">
    <source>
        <dbReference type="Proteomes" id="UP000832097"/>
    </source>
</evidence>
<dbReference type="Gene3D" id="1.20.1720.10">
    <property type="entry name" value="Multidrug resistance protein D"/>
    <property type="match status" value="1"/>
</dbReference>
<dbReference type="EMBL" id="CP094528">
    <property type="protein sequence ID" value="UOE44373.1"/>
    <property type="molecule type" value="Genomic_DNA"/>
</dbReference>
<dbReference type="InterPro" id="IPR011701">
    <property type="entry name" value="MFS"/>
</dbReference>
<feature type="transmembrane region" description="Helical" evidence="8">
    <location>
        <begin position="137"/>
        <end position="161"/>
    </location>
</feature>
<evidence type="ECO:0000259" key="9">
    <source>
        <dbReference type="PROSITE" id="PS50850"/>
    </source>
</evidence>
<reference evidence="10 11" key="1">
    <citation type="submission" date="2022-03" db="EMBL/GenBank/DDBJ databases">
        <title>Mucilaginibacter sp. isolated from the gut of Protaetia brevitarsis seulensis larvae.</title>
        <authorList>
            <person name="Won M."/>
            <person name="Kim S.-J."/>
            <person name="Kwon S.-W."/>
        </authorList>
    </citation>
    <scope>NUCLEOTIDE SEQUENCE [LARGE SCALE GENOMIC DNA]</scope>
    <source>
        <strain evidence="10 11">CFWR-12</strain>
    </source>
</reference>
<feature type="transmembrane region" description="Helical" evidence="8">
    <location>
        <begin position="256"/>
        <end position="276"/>
    </location>
</feature>
<dbReference type="RefSeq" id="WP_243556143.1">
    <property type="nucleotide sequence ID" value="NZ_CP094528.1"/>
</dbReference>
<name>A0ABY4BYY7_9MICO</name>
<dbReference type="InterPro" id="IPR036259">
    <property type="entry name" value="MFS_trans_sf"/>
</dbReference>
<evidence type="ECO:0000256" key="2">
    <source>
        <dbReference type="ARBA" id="ARBA00006236"/>
    </source>
</evidence>
<accession>A0ABY4BYY7</accession>
<dbReference type="CDD" id="cd17320">
    <property type="entry name" value="MFS_MdfA_MDR_like"/>
    <property type="match status" value="1"/>
</dbReference>
<feature type="transmembrane region" description="Helical" evidence="8">
    <location>
        <begin position="217"/>
        <end position="236"/>
    </location>
</feature>
<evidence type="ECO:0000313" key="10">
    <source>
        <dbReference type="EMBL" id="UOE44373.1"/>
    </source>
</evidence>
<keyword evidence="5 8" id="KW-0812">Transmembrane</keyword>
<organism evidence="10 11">
    <name type="scientific">Agromyces larvae</name>
    <dbReference type="NCBI Taxonomy" id="2929802"/>
    <lineage>
        <taxon>Bacteria</taxon>
        <taxon>Bacillati</taxon>
        <taxon>Actinomycetota</taxon>
        <taxon>Actinomycetes</taxon>
        <taxon>Micrococcales</taxon>
        <taxon>Microbacteriaceae</taxon>
        <taxon>Agromyces</taxon>
    </lineage>
</organism>
<dbReference type="SUPFAM" id="SSF103473">
    <property type="entry name" value="MFS general substrate transporter"/>
    <property type="match status" value="1"/>
</dbReference>
<comment type="similarity">
    <text evidence="2">Belongs to the major facilitator superfamily. Bcr/CmlA family.</text>
</comment>
<evidence type="ECO:0000256" key="8">
    <source>
        <dbReference type="SAM" id="Phobius"/>
    </source>
</evidence>
<gene>
    <name evidence="10" type="ORF">MTO99_00845</name>
</gene>
<dbReference type="PANTHER" id="PTHR23502">
    <property type="entry name" value="MAJOR FACILITATOR SUPERFAMILY"/>
    <property type="match status" value="1"/>
</dbReference>
<evidence type="ECO:0000256" key="1">
    <source>
        <dbReference type="ARBA" id="ARBA00004651"/>
    </source>
</evidence>
<evidence type="ECO:0000256" key="7">
    <source>
        <dbReference type="ARBA" id="ARBA00023136"/>
    </source>
</evidence>
<feature type="transmembrane region" description="Helical" evidence="8">
    <location>
        <begin position="51"/>
        <end position="68"/>
    </location>
</feature>
<dbReference type="NCBIfam" id="TIGR00710">
    <property type="entry name" value="efflux_Bcr_CflA"/>
    <property type="match status" value="1"/>
</dbReference>
<feature type="transmembrane region" description="Helical" evidence="8">
    <location>
        <begin position="80"/>
        <end position="98"/>
    </location>
</feature>
<keyword evidence="6 8" id="KW-1133">Transmembrane helix</keyword>
<proteinExistence type="inferred from homology"/>
<keyword evidence="3" id="KW-0813">Transport</keyword>
<evidence type="ECO:0000256" key="4">
    <source>
        <dbReference type="ARBA" id="ARBA00022475"/>
    </source>
</evidence>
<comment type="subcellular location">
    <subcellularLocation>
        <location evidence="1">Cell membrane</location>
        <topology evidence="1">Multi-pass membrane protein</topology>
    </subcellularLocation>
</comment>
<protein>
    <submittedName>
        <fullName evidence="10">Multidrug effflux MFS transporter</fullName>
    </submittedName>
</protein>
<dbReference type="Proteomes" id="UP000832097">
    <property type="component" value="Chromosome"/>
</dbReference>
<dbReference type="Pfam" id="PF07690">
    <property type="entry name" value="MFS_1"/>
    <property type="match status" value="1"/>
</dbReference>
<feature type="transmembrane region" description="Helical" evidence="8">
    <location>
        <begin position="297"/>
        <end position="323"/>
    </location>
</feature>
<keyword evidence="4" id="KW-1003">Cell membrane</keyword>